<keyword evidence="4" id="KW-1185">Reference proteome</keyword>
<dbReference type="EMBL" id="JBHMAU010000067">
    <property type="protein sequence ID" value="MFB9776879.1"/>
    <property type="molecule type" value="Genomic_DNA"/>
</dbReference>
<evidence type="ECO:0000313" key="3">
    <source>
        <dbReference type="EMBL" id="MFB9776879.1"/>
    </source>
</evidence>
<dbReference type="InterPro" id="IPR052892">
    <property type="entry name" value="NA-targeting_endonuclease"/>
</dbReference>
<dbReference type="CDD" id="cd00085">
    <property type="entry name" value="HNHc"/>
    <property type="match status" value="1"/>
</dbReference>
<keyword evidence="3" id="KW-0255">Endonuclease</keyword>
<evidence type="ECO:0000313" key="4">
    <source>
        <dbReference type="Proteomes" id="UP001589707"/>
    </source>
</evidence>
<dbReference type="InterPro" id="IPR003615">
    <property type="entry name" value="HNH_nuc"/>
</dbReference>
<dbReference type="PANTHER" id="PTHR33877:SF1">
    <property type="entry name" value="TYPE IV METHYL-DIRECTED RESTRICTION ENZYME ECOKMCRA"/>
    <property type="match status" value="1"/>
</dbReference>
<dbReference type="RefSeq" id="WP_376840739.1">
    <property type="nucleotide sequence ID" value="NZ_JBHMAU010000067.1"/>
</dbReference>
<dbReference type="InterPro" id="IPR002711">
    <property type="entry name" value="HNH"/>
</dbReference>
<feature type="region of interest" description="Disordered" evidence="1">
    <location>
        <begin position="1"/>
        <end position="28"/>
    </location>
</feature>
<keyword evidence="3" id="KW-0378">Hydrolase</keyword>
<feature type="compositionally biased region" description="Basic residues" evidence="1">
    <location>
        <begin position="1"/>
        <end position="11"/>
    </location>
</feature>
<organism evidence="3 4">
    <name type="scientific">Brevibacterium otitidis</name>
    <dbReference type="NCBI Taxonomy" id="53364"/>
    <lineage>
        <taxon>Bacteria</taxon>
        <taxon>Bacillati</taxon>
        <taxon>Actinomycetota</taxon>
        <taxon>Actinomycetes</taxon>
        <taxon>Micrococcales</taxon>
        <taxon>Brevibacteriaceae</taxon>
        <taxon>Brevibacterium</taxon>
    </lineage>
</organism>
<dbReference type="GO" id="GO:0004519">
    <property type="term" value="F:endonuclease activity"/>
    <property type="evidence" value="ECO:0007669"/>
    <property type="project" value="UniProtKB-KW"/>
</dbReference>
<proteinExistence type="predicted"/>
<dbReference type="Gene3D" id="1.10.30.50">
    <property type="match status" value="1"/>
</dbReference>
<sequence length="106" mass="11699">MTTPHPRHRRPYPTPPTPARPAGRSWSGRRVTELTAEVLAQYGDRCHLCGLTGATTADHIVPRSKGGSDELDNLRPAHKSCNSARGARDLAAWRVVPTENGEEFFR</sequence>
<comment type="caution">
    <text evidence="3">The sequence shown here is derived from an EMBL/GenBank/DDBJ whole genome shotgun (WGS) entry which is preliminary data.</text>
</comment>
<dbReference type="Proteomes" id="UP001589707">
    <property type="component" value="Unassembled WGS sequence"/>
</dbReference>
<accession>A0ABV5X384</accession>
<reference evidence="3 4" key="1">
    <citation type="submission" date="2024-09" db="EMBL/GenBank/DDBJ databases">
        <authorList>
            <person name="Sun Q."/>
            <person name="Mori K."/>
        </authorList>
    </citation>
    <scope>NUCLEOTIDE SEQUENCE [LARGE SCALE GENOMIC DNA]</scope>
    <source>
        <strain evidence="3 4">JCM 11683</strain>
    </source>
</reference>
<gene>
    <name evidence="3" type="ORF">ACFFN1_10810</name>
</gene>
<dbReference type="SMART" id="SM00507">
    <property type="entry name" value="HNHc"/>
    <property type="match status" value="1"/>
</dbReference>
<evidence type="ECO:0000259" key="2">
    <source>
        <dbReference type="SMART" id="SM00507"/>
    </source>
</evidence>
<evidence type="ECO:0000256" key="1">
    <source>
        <dbReference type="SAM" id="MobiDB-lite"/>
    </source>
</evidence>
<dbReference type="Pfam" id="PF01844">
    <property type="entry name" value="HNH"/>
    <property type="match status" value="1"/>
</dbReference>
<name>A0ABV5X384_9MICO</name>
<protein>
    <submittedName>
        <fullName evidence="3">HNH endonuclease</fullName>
    </submittedName>
</protein>
<dbReference type="PANTHER" id="PTHR33877">
    <property type="entry name" value="SLL1193 PROTEIN"/>
    <property type="match status" value="1"/>
</dbReference>
<keyword evidence="3" id="KW-0540">Nuclease</keyword>
<feature type="domain" description="HNH nuclease" evidence="2">
    <location>
        <begin position="34"/>
        <end position="83"/>
    </location>
</feature>